<dbReference type="Proteomes" id="UP000309997">
    <property type="component" value="Unassembled WGS sequence"/>
</dbReference>
<dbReference type="EMBL" id="RCHU02000019">
    <property type="protein sequence ID" value="KAL3564635.1"/>
    <property type="molecule type" value="Genomic_DNA"/>
</dbReference>
<evidence type="ECO:0000313" key="1">
    <source>
        <dbReference type="EMBL" id="KAL3564635.1"/>
    </source>
</evidence>
<protein>
    <submittedName>
        <fullName evidence="1">Uncharacterized protein</fullName>
    </submittedName>
</protein>
<proteinExistence type="predicted"/>
<comment type="caution">
    <text evidence="1">The sequence shown here is derived from an EMBL/GenBank/DDBJ whole genome shotgun (WGS) entry which is preliminary data.</text>
</comment>
<keyword evidence="2" id="KW-1185">Reference proteome</keyword>
<evidence type="ECO:0000313" key="2">
    <source>
        <dbReference type="Proteomes" id="UP000309997"/>
    </source>
</evidence>
<gene>
    <name evidence="1" type="ORF">D5086_032681</name>
</gene>
<sequence length="125" mass="13920">MGRRSTMPPAKPPPLITVHHPSRRSQCVLQTTSPTSPTKPPTTNHSTTPIASPVPPTPLTTTLPSTNIPKLPTYNNNHSIHPYLYRSHLQFTYQELKHATPVKIQVLNVQNLNHTIFNSLIPLLV</sequence>
<accession>A0ACC4AEQ3</accession>
<organism evidence="1 2">
    <name type="scientific">Populus alba</name>
    <name type="common">White poplar</name>
    <dbReference type="NCBI Taxonomy" id="43335"/>
    <lineage>
        <taxon>Eukaryota</taxon>
        <taxon>Viridiplantae</taxon>
        <taxon>Streptophyta</taxon>
        <taxon>Embryophyta</taxon>
        <taxon>Tracheophyta</taxon>
        <taxon>Spermatophyta</taxon>
        <taxon>Magnoliopsida</taxon>
        <taxon>eudicotyledons</taxon>
        <taxon>Gunneridae</taxon>
        <taxon>Pentapetalae</taxon>
        <taxon>rosids</taxon>
        <taxon>fabids</taxon>
        <taxon>Malpighiales</taxon>
        <taxon>Salicaceae</taxon>
        <taxon>Saliceae</taxon>
        <taxon>Populus</taxon>
    </lineage>
</organism>
<name>A0ACC4AEQ3_POPAL</name>
<reference evidence="1 2" key="1">
    <citation type="journal article" date="2024" name="Plant Biotechnol. J.">
        <title>Genome and CRISPR/Cas9 system of a widespread forest tree (Populus alba) in the world.</title>
        <authorList>
            <person name="Liu Y.J."/>
            <person name="Jiang P.F."/>
            <person name="Han X.M."/>
            <person name="Li X.Y."/>
            <person name="Wang H.M."/>
            <person name="Wang Y.J."/>
            <person name="Wang X.X."/>
            <person name="Zeng Q.Y."/>
        </authorList>
    </citation>
    <scope>NUCLEOTIDE SEQUENCE [LARGE SCALE GENOMIC DNA]</scope>
    <source>
        <strain evidence="2">cv. PAL-ZL1</strain>
    </source>
</reference>